<gene>
    <name evidence="1" type="ORF">AVEN_11369_1</name>
</gene>
<dbReference type="EMBL" id="BGPR01012783">
    <property type="protein sequence ID" value="GBN57637.1"/>
    <property type="molecule type" value="Genomic_DNA"/>
</dbReference>
<proteinExistence type="predicted"/>
<evidence type="ECO:0000313" key="2">
    <source>
        <dbReference type="Proteomes" id="UP000499080"/>
    </source>
</evidence>
<comment type="caution">
    <text evidence="1">The sequence shown here is derived from an EMBL/GenBank/DDBJ whole genome shotgun (WGS) entry which is preliminary data.</text>
</comment>
<protein>
    <submittedName>
        <fullName evidence="1">Uncharacterized protein</fullName>
    </submittedName>
</protein>
<keyword evidence="2" id="KW-1185">Reference proteome</keyword>
<evidence type="ECO:0000313" key="1">
    <source>
        <dbReference type="EMBL" id="GBN57637.1"/>
    </source>
</evidence>
<dbReference type="AlphaFoldDB" id="A0A4Y2Q4Y0"/>
<dbReference type="Proteomes" id="UP000499080">
    <property type="component" value="Unassembled WGS sequence"/>
</dbReference>
<reference evidence="1 2" key="1">
    <citation type="journal article" date="2019" name="Sci. Rep.">
        <title>Orb-weaving spider Araneus ventricosus genome elucidates the spidroin gene catalogue.</title>
        <authorList>
            <person name="Kono N."/>
            <person name="Nakamura H."/>
            <person name="Ohtoshi R."/>
            <person name="Moran D.A.P."/>
            <person name="Shinohara A."/>
            <person name="Yoshida Y."/>
            <person name="Fujiwara M."/>
            <person name="Mori M."/>
            <person name="Tomita M."/>
            <person name="Arakawa K."/>
        </authorList>
    </citation>
    <scope>NUCLEOTIDE SEQUENCE [LARGE SCALE GENOMIC DNA]</scope>
</reference>
<sequence>MFEKYTRKFRGGHSRWFYFLSTLPMCMRFFTTTFVSKSVTIRSEILLARKKPVLAGHKSSSERIKVQTCSDRRDDYHKKNWQCSDDARFKRRSAAHSGP</sequence>
<organism evidence="1 2">
    <name type="scientific">Araneus ventricosus</name>
    <name type="common">Orbweaver spider</name>
    <name type="synonym">Epeira ventricosa</name>
    <dbReference type="NCBI Taxonomy" id="182803"/>
    <lineage>
        <taxon>Eukaryota</taxon>
        <taxon>Metazoa</taxon>
        <taxon>Ecdysozoa</taxon>
        <taxon>Arthropoda</taxon>
        <taxon>Chelicerata</taxon>
        <taxon>Arachnida</taxon>
        <taxon>Araneae</taxon>
        <taxon>Araneomorphae</taxon>
        <taxon>Entelegynae</taxon>
        <taxon>Araneoidea</taxon>
        <taxon>Araneidae</taxon>
        <taxon>Araneus</taxon>
    </lineage>
</organism>
<accession>A0A4Y2Q4Y0</accession>
<name>A0A4Y2Q4Y0_ARAVE</name>